<feature type="binding site" evidence="1">
    <location>
        <position position="27"/>
    </location>
    <ligand>
        <name>substrate</name>
    </ligand>
</feature>
<organism evidence="2 3">
    <name type="scientific">Legionella geestiana</name>
    <dbReference type="NCBI Taxonomy" id="45065"/>
    <lineage>
        <taxon>Bacteria</taxon>
        <taxon>Pseudomonadati</taxon>
        <taxon>Pseudomonadota</taxon>
        <taxon>Gammaproteobacteria</taxon>
        <taxon>Legionellales</taxon>
        <taxon>Legionellaceae</taxon>
        <taxon>Legionella</taxon>
    </lineage>
</organism>
<comment type="caution">
    <text evidence="2">The sequence shown here is derived from an EMBL/GenBank/DDBJ whole genome shotgun (WGS) entry which is preliminary data.</text>
</comment>
<dbReference type="RefSeq" id="WP_028386289.1">
    <property type="nucleotide sequence ID" value="NZ_CAAAHN010000013.1"/>
</dbReference>
<name>A0A0W0TT32_9GAMM</name>
<dbReference type="CDD" id="cd00475">
    <property type="entry name" value="Cis_IPPS"/>
    <property type="match status" value="1"/>
</dbReference>
<comment type="cofactor">
    <cofactor evidence="1">
        <name>Mg(2+)</name>
        <dbReference type="ChEBI" id="CHEBI:18420"/>
    </cofactor>
    <text evidence="1">Binds 2 magnesium ions per subunit.</text>
</comment>
<dbReference type="EMBL" id="LNYC01000056">
    <property type="protein sequence ID" value="KTC98777.1"/>
    <property type="molecule type" value="Genomic_DNA"/>
</dbReference>
<dbReference type="InterPro" id="IPR001441">
    <property type="entry name" value="UPP_synth-like"/>
</dbReference>
<dbReference type="GO" id="GO:0008834">
    <property type="term" value="F:ditrans,polycis-undecaprenyl-diphosphate synthase [(2E,6E)-farnesyl-diphosphate specific] activity"/>
    <property type="evidence" value="ECO:0007669"/>
    <property type="project" value="UniProtKB-UniRule"/>
</dbReference>
<feature type="binding site" evidence="1">
    <location>
        <position position="182"/>
    </location>
    <ligand>
        <name>substrate</name>
    </ligand>
</feature>
<dbReference type="InterPro" id="IPR036424">
    <property type="entry name" value="UPP_synth-like_sf"/>
</dbReference>
<dbReference type="GO" id="GO:0071555">
    <property type="term" value="P:cell wall organization"/>
    <property type="evidence" value="ECO:0007669"/>
    <property type="project" value="UniProtKB-KW"/>
</dbReference>
<dbReference type="Gene3D" id="3.40.1180.10">
    <property type="entry name" value="Decaprenyl diphosphate synthase-like"/>
    <property type="match status" value="1"/>
</dbReference>
<feature type="binding site" evidence="1">
    <location>
        <position position="19"/>
    </location>
    <ligand>
        <name>substrate</name>
    </ligand>
</feature>
<dbReference type="STRING" id="45065.Lgee_1466"/>
<dbReference type="PATRIC" id="fig|45065.4.peg.1588"/>
<feature type="binding site" evidence="1">
    <location>
        <begin position="15"/>
        <end position="18"/>
    </location>
    <ligand>
        <name>substrate</name>
    </ligand>
</feature>
<dbReference type="NCBIfam" id="TIGR00055">
    <property type="entry name" value="uppS"/>
    <property type="match status" value="1"/>
</dbReference>
<dbReference type="PANTHER" id="PTHR10291">
    <property type="entry name" value="DEHYDRODOLICHYL DIPHOSPHATE SYNTHASE FAMILY MEMBER"/>
    <property type="match status" value="1"/>
</dbReference>
<keyword evidence="1" id="KW-0808">Transferase</keyword>
<feature type="binding site" evidence="1">
    <location>
        <position position="201"/>
    </location>
    <ligand>
        <name>Mg(2+)</name>
        <dbReference type="ChEBI" id="CHEBI:18420"/>
    </ligand>
</feature>
<feature type="active site" description="Proton acceptor" evidence="1">
    <location>
        <position position="62"/>
    </location>
</feature>
<keyword evidence="3" id="KW-1185">Reference proteome</keyword>
<dbReference type="Pfam" id="PF01255">
    <property type="entry name" value="Prenyltransf"/>
    <property type="match status" value="1"/>
</dbReference>
<feature type="binding site" evidence="1">
    <location>
        <begin position="59"/>
        <end position="61"/>
    </location>
    <ligand>
        <name>substrate</name>
    </ligand>
</feature>
<feature type="binding site" evidence="1">
    <location>
        <position position="31"/>
    </location>
    <ligand>
        <name>substrate</name>
    </ligand>
</feature>
<feature type="active site" evidence="1">
    <location>
        <position position="14"/>
    </location>
</feature>
<accession>A0A0W0TT32</accession>
<dbReference type="GO" id="GO:0016094">
    <property type="term" value="P:polyprenol biosynthetic process"/>
    <property type="evidence" value="ECO:0007669"/>
    <property type="project" value="TreeGrafter"/>
</dbReference>
<dbReference type="PANTHER" id="PTHR10291:SF0">
    <property type="entry name" value="DEHYDRODOLICHYL DIPHOSPHATE SYNTHASE 2"/>
    <property type="match status" value="1"/>
</dbReference>
<protein>
    <recommendedName>
        <fullName evidence="1">Ditrans,polycis-undecaprenyl-diphosphate synthase ((2E,6E)-farnesyl-diphosphate specific)</fullName>
        <ecNumber evidence="1">2.5.1.31</ecNumber>
    </recommendedName>
    <alternativeName>
        <fullName evidence="1">Ditrans,polycis-undecaprenylcistransferase</fullName>
    </alternativeName>
    <alternativeName>
        <fullName evidence="1">Undecaprenyl diphosphate synthase</fullName>
        <shortName evidence="1">UDS</shortName>
    </alternativeName>
    <alternativeName>
        <fullName evidence="1">Undecaprenyl pyrophosphate synthase</fullName>
        <shortName evidence="1">UPP synthase</shortName>
    </alternativeName>
</protein>
<proteinExistence type="inferred from homology"/>
<dbReference type="FunFam" id="3.40.1180.10:FF:000001">
    <property type="entry name" value="(2E,6E)-farnesyl-diphosphate-specific ditrans,polycis-undecaprenyl-diphosphate synthase"/>
    <property type="match status" value="1"/>
</dbReference>
<reference evidence="2 3" key="1">
    <citation type="submission" date="2015-11" db="EMBL/GenBank/DDBJ databases">
        <title>Genomic analysis of 38 Legionella species identifies large and diverse effector repertoires.</title>
        <authorList>
            <person name="Burstein D."/>
            <person name="Amaro F."/>
            <person name="Zusman T."/>
            <person name="Lifshitz Z."/>
            <person name="Cohen O."/>
            <person name="Gilbert J.A."/>
            <person name="Pupko T."/>
            <person name="Shuman H.A."/>
            <person name="Segal G."/>
        </authorList>
    </citation>
    <scope>NUCLEOTIDE SEQUENCE [LARGE SCALE GENOMIC DNA]</scope>
    <source>
        <strain evidence="2 3">ATCC 49504</strain>
    </source>
</reference>
<evidence type="ECO:0000313" key="2">
    <source>
        <dbReference type="EMBL" id="KTC98777.1"/>
    </source>
</evidence>
<keyword evidence="1" id="KW-0460">Magnesium</keyword>
<dbReference type="SUPFAM" id="SSF64005">
    <property type="entry name" value="Undecaprenyl diphosphate synthase"/>
    <property type="match status" value="1"/>
</dbReference>
<evidence type="ECO:0000256" key="1">
    <source>
        <dbReference type="HAMAP-Rule" id="MF_01139"/>
    </source>
</evidence>
<sequence length="244" mass="27644">MNQNIPRHVAIVMDGNGRWAESRGLPRAEGHRAGMEAVKATIRACLEFQIPVLSLFAFSMENWSRPEREVSFLMQLFAESLVSQLEELHQHGIRLRFTGDRNLLPEILRDRMQEAEAFTGDNTRLLVNVVVSYGGKWDIVQAARALASRVARGELAPDAIDETTFAAALATGDLPEPDLFIRTSGEQRLSNFYLWQFAYTELYFTALHWPDFNRDAMAQALDGFARRERRFGALAQSCEEVSHV</sequence>
<feature type="binding site" evidence="1">
    <location>
        <begin position="188"/>
        <end position="190"/>
    </location>
    <ligand>
        <name>substrate</name>
    </ligand>
</feature>
<dbReference type="HAMAP" id="MF_01139">
    <property type="entry name" value="ISPT"/>
    <property type="match status" value="1"/>
</dbReference>
<dbReference type="OrthoDB" id="4191603at2"/>
<comment type="function">
    <text evidence="1">Catalyzes the sequential condensation of isopentenyl diphosphate (IPP) with (2E,6E)-farnesyl diphosphate (E,E-FPP) to yield (2Z,6Z,10Z,14Z,18Z,22Z,26Z,30Z,34E,38E)-undecaprenyl diphosphate (di-trans,octa-cis-UPP). UPP is the precursor of glycosyl carrier lipid in the biosynthesis of bacterial cell wall polysaccharide components such as peptidoglycan and lipopolysaccharide.</text>
</comment>
<feature type="binding site" evidence="1">
    <location>
        <position position="65"/>
    </location>
    <ligand>
        <name>substrate</name>
    </ligand>
</feature>
<dbReference type="GO" id="GO:0005829">
    <property type="term" value="C:cytosol"/>
    <property type="evidence" value="ECO:0007669"/>
    <property type="project" value="TreeGrafter"/>
</dbReference>
<dbReference type="Proteomes" id="UP000054785">
    <property type="component" value="Unassembled WGS sequence"/>
</dbReference>
<dbReference type="GO" id="GO:0009252">
    <property type="term" value="P:peptidoglycan biosynthetic process"/>
    <property type="evidence" value="ECO:0007669"/>
    <property type="project" value="UniProtKB-UniRule"/>
</dbReference>
<dbReference type="EC" id="2.5.1.31" evidence="1"/>
<gene>
    <name evidence="1 2" type="primary">uppS</name>
    <name evidence="2" type="ORF">Lgee_1466</name>
</gene>
<dbReference type="GO" id="GO:0008360">
    <property type="term" value="P:regulation of cell shape"/>
    <property type="evidence" value="ECO:0007669"/>
    <property type="project" value="UniProtKB-KW"/>
</dbReference>
<evidence type="ECO:0000313" key="3">
    <source>
        <dbReference type="Proteomes" id="UP000054785"/>
    </source>
</evidence>
<feature type="binding site" evidence="1">
    <location>
        <position position="63"/>
    </location>
    <ligand>
        <name>substrate</name>
    </ligand>
</feature>
<keyword evidence="1" id="KW-0961">Cell wall biogenesis/degradation</keyword>
<feature type="binding site" evidence="1">
    <location>
        <position position="14"/>
    </location>
    <ligand>
        <name>Mg(2+)</name>
        <dbReference type="ChEBI" id="CHEBI:18420"/>
    </ligand>
</feature>
<comment type="catalytic activity">
    <reaction evidence="1">
        <text>8 isopentenyl diphosphate + (2E,6E)-farnesyl diphosphate = di-trans,octa-cis-undecaprenyl diphosphate + 8 diphosphate</text>
        <dbReference type="Rhea" id="RHEA:27551"/>
        <dbReference type="ChEBI" id="CHEBI:33019"/>
        <dbReference type="ChEBI" id="CHEBI:58405"/>
        <dbReference type="ChEBI" id="CHEBI:128769"/>
        <dbReference type="ChEBI" id="CHEBI:175763"/>
        <dbReference type="EC" id="2.5.1.31"/>
    </reaction>
</comment>
<dbReference type="GO" id="GO:0000287">
    <property type="term" value="F:magnesium ion binding"/>
    <property type="evidence" value="ECO:0007669"/>
    <property type="project" value="UniProtKB-UniRule"/>
</dbReference>
<dbReference type="AlphaFoldDB" id="A0A0W0TT32"/>
<keyword evidence="1" id="KW-0133">Cell shape</keyword>
<comment type="similarity">
    <text evidence="1">Belongs to the UPP synthase family.</text>
</comment>
<keyword evidence="1" id="KW-0479">Metal-binding</keyword>
<keyword evidence="1" id="KW-0573">Peptidoglycan synthesis</keyword>
<comment type="subunit">
    <text evidence="1">Homodimer.</text>
</comment>